<feature type="domain" description="Peptidase C3" evidence="10">
    <location>
        <begin position="290"/>
        <end position="503"/>
    </location>
</feature>
<dbReference type="CDD" id="cd23169">
    <property type="entry name" value="ps-ssRNAv-Picornavirales"/>
    <property type="match status" value="1"/>
</dbReference>
<dbReference type="InterPro" id="IPR044067">
    <property type="entry name" value="PCV_3C_PRO"/>
</dbReference>
<evidence type="ECO:0000256" key="1">
    <source>
        <dbReference type="ARBA" id="ARBA00022670"/>
    </source>
</evidence>
<dbReference type="GO" id="GO:0000166">
    <property type="term" value="F:nucleotide binding"/>
    <property type="evidence" value="ECO:0007669"/>
    <property type="project" value="UniProtKB-KW"/>
</dbReference>
<dbReference type="Gene3D" id="3.30.70.270">
    <property type="match status" value="1"/>
</dbReference>
<dbReference type="InterPro" id="IPR043128">
    <property type="entry name" value="Rev_trsase/Diguanyl_cyclase"/>
</dbReference>
<dbReference type="GO" id="GO:0006351">
    <property type="term" value="P:DNA-templated transcription"/>
    <property type="evidence" value="ECO:0007669"/>
    <property type="project" value="InterPro"/>
</dbReference>
<keyword evidence="9" id="KW-1133">Transmembrane helix</keyword>
<keyword evidence="9" id="KW-0812">Transmembrane</keyword>
<keyword evidence="6" id="KW-0788">Thiol protease</keyword>
<dbReference type="InterPro" id="IPR009003">
    <property type="entry name" value="Peptidase_S1_PA"/>
</dbReference>
<feature type="transmembrane region" description="Helical" evidence="9">
    <location>
        <begin position="124"/>
        <end position="149"/>
    </location>
</feature>
<dbReference type="GO" id="GO:0004197">
    <property type="term" value="F:cysteine-type endopeptidase activity"/>
    <property type="evidence" value="ECO:0007669"/>
    <property type="project" value="InterPro"/>
</dbReference>
<dbReference type="SUPFAM" id="SSF50494">
    <property type="entry name" value="Trypsin-like serine proteases"/>
    <property type="match status" value="1"/>
</dbReference>
<reference evidence="11" key="1">
    <citation type="submission" date="2020-01" db="EMBL/GenBank/DDBJ databases">
        <title>Viral genomes from wild and zoo birds in China.</title>
        <authorList>
            <person name="Lu J."/>
            <person name="Shan T."/>
            <person name="Yang S."/>
            <person name="Zhang W."/>
        </authorList>
    </citation>
    <scope>NUCLEOTIDE SEQUENCE</scope>
    <source>
        <strain evidence="11">Zftwig05rna5</strain>
    </source>
</reference>
<evidence type="ECO:0000313" key="11">
    <source>
        <dbReference type="EMBL" id="QKN88992.1"/>
    </source>
</evidence>
<evidence type="ECO:0000256" key="8">
    <source>
        <dbReference type="SAM" id="MobiDB-lite"/>
    </source>
</evidence>
<evidence type="ECO:0000256" key="6">
    <source>
        <dbReference type="ARBA" id="ARBA00022807"/>
    </source>
</evidence>
<evidence type="ECO:0000256" key="7">
    <source>
        <dbReference type="ARBA" id="ARBA00022953"/>
    </source>
</evidence>
<evidence type="ECO:0000256" key="3">
    <source>
        <dbReference type="ARBA" id="ARBA00022695"/>
    </source>
</evidence>
<keyword evidence="3" id="KW-0548">Nucleotidyltransferase</keyword>
<feature type="region of interest" description="Disordered" evidence="8">
    <location>
        <begin position="2187"/>
        <end position="2215"/>
    </location>
</feature>
<dbReference type="InterPro" id="IPR043502">
    <property type="entry name" value="DNA/RNA_pol_sf"/>
</dbReference>
<organism evidence="11">
    <name type="scientific">Riboviria sp</name>
    <dbReference type="NCBI Taxonomy" id="2585031"/>
    <lineage>
        <taxon>Viruses</taxon>
        <taxon>Riboviria</taxon>
    </lineage>
</organism>
<sequence length="2215" mass="250640">MNVDVPRMEYEYEIDTPTNEITIYKNTTSGKECTRSVFVSKHVDDFVEDVFNGLDNRKYHLDLKYNDYVAYAAYCNQIVNNVPLLAQKMQFLDSKKEVSLENLYEKREFIGYYNMFKQTSLYTFLKVMFGLATAGVIIMIVHAISKILWPGGEKKQVVNVILPNVEEPVEMTYRYQIIKNLDDNVDDLVASLWCTLIDYDHDEMGWGGVKAAVKDAIRYHVIPRHDELKNIPINLEQVIYQSSKTTKRIEEKPIRSHKIEQIQGQSKTTLYGGNRKAMKEVKVQTSNVQQVHSNVDVRSVIEKNLCVVTTKVNGETRTMHGIDIGNGVVLTMFHQLCFLNDAKKYEEINAPAVSTATYLIGGQTYALEIALKDQFHDIVVFKVNDKQYQPRRKIANYFVKENSSISSLCEFVRYPKPFDGVFTRTVALGTVSPVDVVRETQNMRKGAKVYATSLLETNNILSQRGDCGLPLYSANESHETILGLHYGITGGYLMSVRITQEYLLQNILPAIATCQSSLNDEDYEENEEWYECTELEYEAFGQMEHVVIDNESLKIIKQADLSSQSTFECLEKGEHTEPFGYTYTGCRADRLKPKYVPTPWTDEVHKIIPREESNSATCNRKVVDPSDLPCDRIGRHSILIGQQNKLNDPQSAQGQIIGSKYMKKATEMLIPWYENLYGKYKHRYLSDLEVINGTYINPRCPFYGQLEPIDRTGSIGTDITSKFKINHKQQVLRLTDLQVAGGRDIWNFKDTPAAKYIIAQQLATFDYWSRDIRCESLAQSNLKCELRPNAKVEKGKTRCFESFTFANSNTTRKVLGTIFAAIKMERAKGFAQVGIDTVNFDELYRRFLRIGNFGEAGDFSAWDKHLMEEAILQCGEIWTKVFMHQHEPSLETAQREIEVRNLIHQILVSNYKAIIIADGNIFTKNRGNCSGSQTTTHLNGTVNDIYRLAIILYLIDQHNMRFITSDSPVDFRIQYAEMTDQLPTINFHDFGRIECNSMRDVLTITDWINYGDDICSVINDKYAYLINFVTLKRAYKHLFGIEYDAPTKDGVENIRTHLTDLSFISRTFHLDSLMGKITPRLKLSSVNRLLHWTTSLTNSQFKTNMDEVFDELKFYDEETYRKYALIVRVLINPYLQRNYNDFYLTPSWVSMRQTYEDKVSNLTNLQATTIAAAARNNENVGKPLTFDDLFTNNNMEFQGDSVTQCNLSLELAKMIPTNLALKTEVETILAKLPEDYELKFSGNPAIIADYHGKCWWSCSLIPTHHKSLEDFSLELEIAFLNCDHLNVVDIVEVFIYIPQCERRIQIRLQPCRVQDKSLRKELILHEPPSLETEVQMENSAAAVDPLPQITAGPPIPIQDSGIPIELYQMGFGLKSTKDLSEQFMPKANYRIENGSSTGKVIFNLTRNDLINEYMLAAKTGDSEFAGSFEVKVVMQTNPGLTGTLMLGMTKTHMDSPTEQDLQQKKTFHIDGTIGTNVTMRIYPFATGLTVPTRFTWPPIAEEDKFFPSIVLIVVMDFVSTYDNMKLFSQIRLYTRFAEDVRTFYNGSKALGSNKDVKTKLTLGDTIDAEEVVGSDVRLFTDGAFYSNTVMAFVPESMNIQINDFITKTRSPGGVWGDTIEWEFEHHAVGYFHTGGNISPLSYEATKKFKEIVNWKVSNNEPAEHKVEIIENDLNHRLASGYITTRDDYIELEMDTTAISYIASRFKYDHQKHENESVAINNFGTSTLYMVPTYKEQHILNTLDTKLFTFRVTPEGEYHNIAIEYKDAESNSTHYIANAAAGHYPPISQSLWQFSSIINQNLHIPFDPRKIMKANSMKSSKTTTLPSGGSSLQALKVPYIVPTPSEGAVLAGNCTMWSSVSLYDRLSTILGDDNIYLIACATKNYNQTIFEFIYHGPQKTVFIFTKNTQYLLCTHLSQDLRFRIVSTIAKNGSLPVTSLDKTAMADRRANTTRDIQCPPITKFMQTRVPPLPKIHIQGNLYGIMAGGALAGVGTGLGSYYAGEQQFGHSKELMQLKQKGDAEQLQQYIAGLSEKERAAIQAQLEASKELYTHQFETQQKSRNLQTSAMQVQHSDANLRAGNDRRGVGAAVPLEYNTQKSTVLETQFPSFNLETGAKNPAMSKPLAPGVNHPLRGPIADLATGLKGVNDDVEFQKNVIPIDTLSASNGATPIPPEVISPTAHASNVALTGRGRNSHGLGAEPGTKVKDLSFPSMSPS</sequence>
<proteinExistence type="predicted"/>
<protein>
    <recommendedName>
        <fullName evidence="10">Peptidase C3 domain-containing protein</fullName>
    </recommendedName>
</protein>
<keyword evidence="7" id="KW-0693">Viral RNA replication</keyword>
<dbReference type="GO" id="GO:0003968">
    <property type="term" value="F:RNA-directed RNA polymerase activity"/>
    <property type="evidence" value="ECO:0007669"/>
    <property type="project" value="InterPro"/>
</dbReference>
<dbReference type="SUPFAM" id="SSF56672">
    <property type="entry name" value="DNA/RNA polymerases"/>
    <property type="match status" value="1"/>
</dbReference>
<dbReference type="PROSITE" id="PS51874">
    <property type="entry name" value="PCV_3C_PRO"/>
    <property type="match status" value="1"/>
</dbReference>
<keyword evidence="5" id="KW-0378">Hydrolase</keyword>
<dbReference type="EMBL" id="MT138182">
    <property type="protein sequence ID" value="QKN88992.1"/>
    <property type="molecule type" value="Genomic_RNA"/>
</dbReference>
<evidence type="ECO:0000256" key="5">
    <source>
        <dbReference type="ARBA" id="ARBA00022801"/>
    </source>
</evidence>
<evidence type="ECO:0000256" key="2">
    <source>
        <dbReference type="ARBA" id="ARBA00022679"/>
    </source>
</evidence>
<evidence type="ECO:0000259" key="10">
    <source>
        <dbReference type="PROSITE" id="PS51874"/>
    </source>
</evidence>
<keyword evidence="9" id="KW-0472">Membrane</keyword>
<accession>A0A6M9Z913</accession>
<name>A0A6M9Z913_9VIRU</name>
<dbReference type="Pfam" id="PF00680">
    <property type="entry name" value="RdRP_1"/>
    <property type="match status" value="1"/>
</dbReference>
<keyword evidence="4" id="KW-0547">Nucleotide-binding</keyword>
<dbReference type="InterPro" id="IPR001205">
    <property type="entry name" value="RNA-dir_pol_C"/>
</dbReference>
<evidence type="ECO:0000256" key="4">
    <source>
        <dbReference type="ARBA" id="ARBA00022741"/>
    </source>
</evidence>
<keyword evidence="2" id="KW-0808">Transferase</keyword>
<dbReference type="GO" id="GO:0006508">
    <property type="term" value="P:proteolysis"/>
    <property type="evidence" value="ECO:0007669"/>
    <property type="project" value="UniProtKB-KW"/>
</dbReference>
<keyword evidence="1" id="KW-0645">Protease</keyword>
<evidence type="ECO:0000256" key="9">
    <source>
        <dbReference type="SAM" id="Phobius"/>
    </source>
</evidence>
<dbReference type="GO" id="GO:0003723">
    <property type="term" value="F:RNA binding"/>
    <property type="evidence" value="ECO:0007669"/>
    <property type="project" value="InterPro"/>
</dbReference>